<dbReference type="InterPro" id="IPR051453">
    <property type="entry name" value="MBL_Glyoxalase_II"/>
</dbReference>
<dbReference type="Proteomes" id="UP000185628">
    <property type="component" value="Unassembled WGS sequence"/>
</dbReference>
<accession>A0A1Q5Q0Z5</accession>
<dbReference type="OrthoDB" id="2971563at2"/>
<dbReference type="InterPro" id="IPR036866">
    <property type="entry name" value="RibonucZ/Hydroxyglut_hydro"/>
</dbReference>
<evidence type="ECO:0000256" key="2">
    <source>
        <dbReference type="ARBA" id="ARBA00022723"/>
    </source>
</evidence>
<dbReference type="PANTHER" id="PTHR46233">
    <property type="entry name" value="HYDROXYACYLGLUTATHIONE HYDROLASE GLOC"/>
    <property type="match status" value="1"/>
</dbReference>
<evidence type="ECO:0000313" key="6">
    <source>
        <dbReference type="EMBL" id="OKL53533.1"/>
    </source>
</evidence>
<evidence type="ECO:0000313" key="7">
    <source>
        <dbReference type="Proteomes" id="UP000185628"/>
    </source>
</evidence>
<protein>
    <recommendedName>
        <fullName evidence="5">Metallo-beta-lactamase domain-containing protein</fullName>
    </recommendedName>
</protein>
<dbReference type="EMBL" id="MQVR01000056">
    <property type="protein sequence ID" value="OKL53533.1"/>
    <property type="molecule type" value="Genomic_DNA"/>
</dbReference>
<evidence type="ECO:0000256" key="3">
    <source>
        <dbReference type="ARBA" id="ARBA00022801"/>
    </source>
</evidence>
<keyword evidence="4" id="KW-0862">Zinc</keyword>
<dbReference type="AlphaFoldDB" id="A0A1Q5Q0Z5"/>
<dbReference type="SMART" id="SM00849">
    <property type="entry name" value="Lactamase_B"/>
    <property type="match status" value="1"/>
</dbReference>
<reference evidence="7" key="1">
    <citation type="submission" date="2016-12" db="EMBL/GenBank/DDBJ databases">
        <authorList>
            <person name="Meng X."/>
        </authorList>
    </citation>
    <scope>NUCLEOTIDE SEQUENCE [LARGE SCALE GENOMIC DNA]</scope>
    <source>
        <strain evidence="7">DSM 19116</strain>
    </source>
</reference>
<keyword evidence="2" id="KW-0479">Metal-binding</keyword>
<dbReference type="GO" id="GO:0016787">
    <property type="term" value="F:hydrolase activity"/>
    <property type="evidence" value="ECO:0007669"/>
    <property type="project" value="UniProtKB-KW"/>
</dbReference>
<keyword evidence="7" id="KW-1185">Reference proteome</keyword>
<sequence length="242" mass="26117">MIMRRIVSPVLASNCYVLFDEDSRRAVVVDPGGHTADSVHSWLTENEASVAAVVLTHGHPDHFWDAAQVAGDAPVIIPGPDRYRLEAPSFAMPPELDFRQLTGYDWQRPATIEDLDPSLLQGEGAEVADGLKMRALPAPGHSEGSTVLFVMASLDHDLASYVTTRPTKADDSPHLVMLAGDVLFAGSMGRTDLPGGDDEEMKSSLRTLKTVVNPETIVLPGHGPATVMAHENATNPFLQFRS</sequence>
<dbReference type="GO" id="GO:0046872">
    <property type="term" value="F:metal ion binding"/>
    <property type="evidence" value="ECO:0007669"/>
    <property type="project" value="UniProtKB-KW"/>
</dbReference>
<dbReference type="InterPro" id="IPR001279">
    <property type="entry name" value="Metallo-B-lactamas"/>
</dbReference>
<comment type="caution">
    <text evidence="6">The sequence shown here is derived from an EMBL/GenBank/DDBJ whole genome shotgun (WGS) entry which is preliminary data.</text>
</comment>
<dbReference type="CDD" id="cd06262">
    <property type="entry name" value="metallo-hydrolase-like_MBL-fold"/>
    <property type="match status" value="1"/>
</dbReference>
<gene>
    <name evidence="6" type="ORF">BSZ39_09020</name>
</gene>
<dbReference type="SUPFAM" id="SSF56281">
    <property type="entry name" value="Metallo-hydrolase/oxidoreductase"/>
    <property type="match status" value="1"/>
</dbReference>
<name>A0A1Q5Q0Z5_9ACTO</name>
<proteinExistence type="predicted"/>
<evidence type="ECO:0000256" key="1">
    <source>
        <dbReference type="ARBA" id="ARBA00001947"/>
    </source>
</evidence>
<dbReference type="Gene3D" id="3.60.15.10">
    <property type="entry name" value="Ribonuclease Z/Hydroxyacylglutathione hydrolase-like"/>
    <property type="match status" value="1"/>
</dbReference>
<evidence type="ECO:0000256" key="4">
    <source>
        <dbReference type="ARBA" id="ARBA00022833"/>
    </source>
</evidence>
<keyword evidence="3" id="KW-0378">Hydrolase</keyword>
<evidence type="ECO:0000259" key="5">
    <source>
        <dbReference type="SMART" id="SM00849"/>
    </source>
</evidence>
<feature type="domain" description="Metallo-beta-lactamase" evidence="5">
    <location>
        <begin position="12"/>
        <end position="222"/>
    </location>
</feature>
<dbReference type="Pfam" id="PF00753">
    <property type="entry name" value="Lactamase_B"/>
    <property type="match status" value="1"/>
</dbReference>
<organism evidence="6 7">
    <name type="scientific">Bowdeniella nasicola</name>
    <dbReference type="NCBI Taxonomy" id="208480"/>
    <lineage>
        <taxon>Bacteria</taxon>
        <taxon>Bacillati</taxon>
        <taxon>Actinomycetota</taxon>
        <taxon>Actinomycetes</taxon>
        <taxon>Actinomycetales</taxon>
        <taxon>Actinomycetaceae</taxon>
        <taxon>Bowdeniella</taxon>
    </lineage>
</organism>
<dbReference type="PANTHER" id="PTHR46233:SF3">
    <property type="entry name" value="HYDROXYACYLGLUTATHIONE HYDROLASE GLOC"/>
    <property type="match status" value="1"/>
</dbReference>
<comment type="cofactor">
    <cofactor evidence="1">
        <name>Zn(2+)</name>
        <dbReference type="ChEBI" id="CHEBI:29105"/>
    </cofactor>
</comment>